<evidence type="ECO:0000256" key="1">
    <source>
        <dbReference type="SAM" id="MobiDB-lite"/>
    </source>
</evidence>
<feature type="region of interest" description="Disordered" evidence="1">
    <location>
        <begin position="1"/>
        <end position="74"/>
    </location>
</feature>
<evidence type="ECO:0000256" key="2">
    <source>
        <dbReference type="SAM" id="Phobius"/>
    </source>
</evidence>
<feature type="region of interest" description="Disordered" evidence="1">
    <location>
        <begin position="247"/>
        <end position="287"/>
    </location>
</feature>
<dbReference type="EMBL" id="VIGI01000001">
    <property type="protein sequence ID" value="KAB8304314.1"/>
    <property type="molecule type" value="Genomic_DNA"/>
</dbReference>
<keyword evidence="2" id="KW-0812">Transmembrane</keyword>
<evidence type="ECO:0000313" key="4">
    <source>
        <dbReference type="Proteomes" id="UP000326757"/>
    </source>
</evidence>
<feature type="region of interest" description="Disordered" evidence="1">
    <location>
        <begin position="972"/>
        <end position="1020"/>
    </location>
</feature>
<feature type="region of interest" description="Disordered" evidence="1">
    <location>
        <begin position="682"/>
        <end position="714"/>
    </location>
</feature>
<organism evidence="3 4">
    <name type="scientific">Monilinia laxa</name>
    <name type="common">Brown rot fungus</name>
    <name type="synonym">Sclerotinia laxa</name>
    <dbReference type="NCBI Taxonomy" id="61186"/>
    <lineage>
        <taxon>Eukaryota</taxon>
        <taxon>Fungi</taxon>
        <taxon>Dikarya</taxon>
        <taxon>Ascomycota</taxon>
        <taxon>Pezizomycotina</taxon>
        <taxon>Leotiomycetes</taxon>
        <taxon>Helotiales</taxon>
        <taxon>Sclerotiniaceae</taxon>
        <taxon>Monilinia</taxon>
    </lineage>
</organism>
<gene>
    <name evidence="3" type="ORF">EYC80_003724</name>
</gene>
<keyword evidence="4" id="KW-1185">Reference proteome</keyword>
<feature type="transmembrane region" description="Helical" evidence="2">
    <location>
        <begin position="1134"/>
        <end position="1158"/>
    </location>
</feature>
<feature type="compositionally biased region" description="Basic and acidic residues" evidence="1">
    <location>
        <begin position="175"/>
        <end position="188"/>
    </location>
</feature>
<reference evidence="3 4" key="1">
    <citation type="submission" date="2019-06" db="EMBL/GenBank/DDBJ databases">
        <title>Genome Sequence of the Brown Rot Fungal Pathogen Monilinia laxa.</title>
        <authorList>
            <person name="De Miccolis Angelini R.M."/>
            <person name="Landi L."/>
            <person name="Abate D."/>
            <person name="Pollastro S."/>
            <person name="Romanazzi G."/>
            <person name="Faretra F."/>
        </authorList>
    </citation>
    <scope>NUCLEOTIDE SEQUENCE [LARGE SCALE GENOMIC DNA]</scope>
    <source>
        <strain evidence="3 4">Mlax316</strain>
    </source>
</reference>
<accession>A0A5N6KKK7</accession>
<feature type="compositionally biased region" description="Polar residues" evidence="1">
    <location>
        <begin position="62"/>
        <end position="73"/>
    </location>
</feature>
<feature type="compositionally biased region" description="Polar residues" evidence="1">
    <location>
        <begin position="808"/>
        <end position="823"/>
    </location>
</feature>
<name>A0A5N6KKK7_MONLA</name>
<dbReference type="OrthoDB" id="5353066at2759"/>
<evidence type="ECO:0000313" key="3">
    <source>
        <dbReference type="EMBL" id="KAB8304314.1"/>
    </source>
</evidence>
<feature type="region of interest" description="Disordered" evidence="1">
    <location>
        <begin position="335"/>
        <end position="356"/>
    </location>
</feature>
<sequence length="1163" mass="128509">MSPVVGFTDLSNSRKPSKGPYRQQPDSSDDPKSRSTSQEVELPSSSSKPTPVRAVFHDLHTAHSSITSGNKRTLSGRRAISHNLFEPPEISDSIPLQRIERKRGATVESFLQNIPLPPPPAALFQGRYGSDNENSTPVPRSRSQRLPLTVKGEPGSLLANVKAALISISSPITPDTKDEEDKAPHWPRDNPSLPKGTFGKRTPRYMELLKENDEADPSTPEARRSGHCGNGGEKSIIQYQGNDFSIYHSNLGEAPSGSLPPSSDEGGSPGDLTRTKSYNPARHTLYTPYQGEIQLPIRKSSSETTPQRHSYDIQRATSTVGNIYKHYLHCSGVKGYDSDSEEDTNEESPLRGDIATKTPHHRNYISEFNLDTRLNSGEMLPTALNIQKQHKVVRVAEEPRGQPPTRTLPEIPTLPVSKIAPSVSQGIGTSSSYGDTHKLLDLTQTTKAGSRGVMQQRTNDVHSDGDDSEADIAAQLHMPPFPFNTPNNAQPMPKVIVSPADDPSVYGDDPHWTDPVILRQPLEREVSKALRRASGYSVYSMESVSTSFTGQNENHRPQRPGLNFSRKLNVEDTPPSDAGSLNTEQREFVAQAQAFYDRGAIAPNWVTAQHQNVVRIPISHSVNLPDSPPESPYEQPLESSEKHATPTEAEDWETVAESAAGPFGRSRQNEPGMMMGGLVNRAGSSIADNSDDGTESTEPPHIDEYGSSERIAQHPGNIEYYGDYRQRDLKKTHIPVFLPVFREHKVNGYLADSNRTRPPQSNYNYNPQPLGKAHVNPFKSPPPKMKSSHGRNLSLFPPSLHTSEESADFTTSNQGRQVSSGNQGHVDDRLRFDWTGDLGEPGLALGGPNDEMPGLIKKRSSSWQYVLALGEKMASPKRGPVTTASTNTSKHKEINIELNAPGATKPQDHKPFIKGPPGAFYRDLHMNSKHEPRRVSLIQANRPAKVPNRNNSTKGYPTNALRPLALLASANNASSTAESHTIVEQPSTPVRGHNHRGTQSDNPHDFVYRSPLAPPKRPSWQDLYSPQRLQEMRNAAIGDGFFESQPVIGDSPRNSKGNTWKHLFENPKLSPWSQNPAHIILEARRKRSISITVLALCNLFPPTLLLYATGRMDGIIVWWTDGDFASFALKQKRYAWLLLACWMCVIAIGLVVFLVVFFTRLRQ</sequence>
<feature type="region of interest" description="Disordered" evidence="1">
    <location>
        <begin position="113"/>
        <end position="143"/>
    </location>
</feature>
<feature type="compositionally biased region" description="Polar residues" evidence="1">
    <location>
        <begin position="34"/>
        <end position="49"/>
    </location>
</feature>
<keyword evidence="2" id="KW-1133">Transmembrane helix</keyword>
<comment type="caution">
    <text evidence="3">The sequence shown here is derived from an EMBL/GenBank/DDBJ whole genome shotgun (WGS) entry which is preliminary data.</text>
</comment>
<proteinExistence type="predicted"/>
<keyword evidence="2" id="KW-0472">Membrane</keyword>
<feature type="region of interest" description="Disordered" evidence="1">
    <location>
        <begin position="547"/>
        <end position="581"/>
    </location>
</feature>
<feature type="region of interest" description="Disordered" evidence="1">
    <location>
        <begin position="620"/>
        <end position="653"/>
    </location>
</feature>
<dbReference type="Proteomes" id="UP000326757">
    <property type="component" value="Unassembled WGS sequence"/>
</dbReference>
<feature type="region of interest" description="Disordered" evidence="1">
    <location>
        <begin position="772"/>
        <end position="828"/>
    </location>
</feature>
<protein>
    <submittedName>
        <fullName evidence="3">Uncharacterized protein</fullName>
    </submittedName>
</protein>
<feature type="region of interest" description="Disordered" evidence="1">
    <location>
        <begin position="171"/>
        <end position="233"/>
    </location>
</feature>
<dbReference type="AlphaFoldDB" id="A0A5N6KKK7"/>